<dbReference type="AlphaFoldDB" id="A0AAN7NFC5"/>
<dbReference type="EMBL" id="JAUNZN010000003">
    <property type="protein sequence ID" value="KAK4825239.1"/>
    <property type="molecule type" value="Genomic_DNA"/>
</dbReference>
<evidence type="ECO:0000313" key="2">
    <source>
        <dbReference type="Proteomes" id="UP001333110"/>
    </source>
</evidence>
<reference evidence="1 2" key="1">
    <citation type="journal article" date="2023" name="J. Hered.">
        <title>Chromosome-level genome of the wood stork (Mycteria americana) provides insight into avian chromosome evolution.</title>
        <authorList>
            <person name="Flamio R. Jr."/>
            <person name="Ramstad K.M."/>
        </authorList>
    </citation>
    <scope>NUCLEOTIDE SEQUENCE [LARGE SCALE GENOMIC DNA]</scope>
    <source>
        <strain evidence="1">JAX WOST 10</strain>
    </source>
</reference>
<accession>A0AAN7NFC5</accession>
<keyword evidence="2" id="KW-1185">Reference proteome</keyword>
<name>A0AAN7NFC5_MYCAM</name>
<comment type="caution">
    <text evidence="1">The sequence shown here is derived from an EMBL/GenBank/DDBJ whole genome shotgun (WGS) entry which is preliminary data.</text>
</comment>
<organism evidence="1 2">
    <name type="scientific">Mycteria americana</name>
    <name type="common">Wood stork</name>
    <dbReference type="NCBI Taxonomy" id="33587"/>
    <lineage>
        <taxon>Eukaryota</taxon>
        <taxon>Metazoa</taxon>
        <taxon>Chordata</taxon>
        <taxon>Craniata</taxon>
        <taxon>Vertebrata</taxon>
        <taxon>Euteleostomi</taxon>
        <taxon>Archelosauria</taxon>
        <taxon>Archosauria</taxon>
        <taxon>Dinosauria</taxon>
        <taxon>Saurischia</taxon>
        <taxon>Theropoda</taxon>
        <taxon>Coelurosauria</taxon>
        <taxon>Aves</taxon>
        <taxon>Neognathae</taxon>
        <taxon>Neoaves</taxon>
        <taxon>Aequornithes</taxon>
        <taxon>Ciconiiformes</taxon>
        <taxon>Ciconiidae</taxon>
        <taxon>Mycteria</taxon>
    </lineage>
</organism>
<proteinExistence type="predicted"/>
<evidence type="ECO:0000313" key="1">
    <source>
        <dbReference type="EMBL" id="KAK4825239.1"/>
    </source>
</evidence>
<dbReference type="Proteomes" id="UP001333110">
    <property type="component" value="Unassembled WGS sequence"/>
</dbReference>
<sequence>MKTDLQIKVKELKEAQTDLQETRVPLAEKEYVVSVLENTKEKLRGTASHLVSTVNTKDVSMQNWIIRRLLIKTMLLSKYICRRNECSVQENTRFMSFASFKKLLSTELSYMFEKILQNKTLPFASKAELLRLTEEHICGLGRALNILTPLVELVLALNCQF</sequence>
<gene>
    <name evidence="1" type="ORF">QYF61_025638</name>
</gene>
<protein>
    <submittedName>
        <fullName evidence="1">Uncharacterized protein</fullName>
    </submittedName>
</protein>